<gene>
    <name evidence="3" type="ORF">pdam_00015472</name>
</gene>
<feature type="compositionally biased region" description="Polar residues" evidence="1">
    <location>
        <begin position="487"/>
        <end position="501"/>
    </location>
</feature>
<feature type="compositionally biased region" description="Basic and acidic residues" evidence="1">
    <location>
        <begin position="65"/>
        <end position="91"/>
    </location>
</feature>
<feature type="domain" description="PH" evidence="2">
    <location>
        <begin position="574"/>
        <end position="673"/>
    </location>
</feature>
<protein>
    <recommendedName>
        <fullName evidence="2">PH domain-containing protein</fullName>
    </recommendedName>
</protein>
<evidence type="ECO:0000313" key="3">
    <source>
        <dbReference type="EMBL" id="RMX53173.1"/>
    </source>
</evidence>
<feature type="compositionally biased region" description="Polar residues" evidence="1">
    <location>
        <begin position="226"/>
        <end position="244"/>
    </location>
</feature>
<dbReference type="InterPro" id="IPR011993">
    <property type="entry name" value="PH-like_dom_sf"/>
</dbReference>
<accession>A0A3M6UHL9</accession>
<feature type="compositionally biased region" description="Basic and acidic residues" evidence="1">
    <location>
        <begin position="320"/>
        <end position="334"/>
    </location>
</feature>
<feature type="compositionally biased region" description="Low complexity" evidence="1">
    <location>
        <begin position="158"/>
        <end position="170"/>
    </location>
</feature>
<feature type="compositionally biased region" description="Polar residues" evidence="1">
    <location>
        <begin position="274"/>
        <end position="292"/>
    </location>
</feature>
<dbReference type="STRING" id="46731.A0A3M6UHL9"/>
<dbReference type="Gene3D" id="2.30.29.30">
    <property type="entry name" value="Pleckstrin-homology domain (PH domain)/Phosphotyrosine-binding domain (PTB)"/>
    <property type="match status" value="2"/>
</dbReference>
<dbReference type="Pfam" id="PF00169">
    <property type="entry name" value="PH"/>
    <property type="match status" value="2"/>
</dbReference>
<dbReference type="SUPFAM" id="SSF50729">
    <property type="entry name" value="PH domain-like"/>
    <property type="match status" value="2"/>
</dbReference>
<dbReference type="FunFam" id="2.30.29.30:FF:000286">
    <property type="entry name" value="PH-protein kinase domain containing protein"/>
    <property type="match status" value="2"/>
</dbReference>
<keyword evidence="4" id="KW-1185">Reference proteome</keyword>
<organism evidence="3 4">
    <name type="scientific">Pocillopora damicornis</name>
    <name type="common">Cauliflower coral</name>
    <name type="synonym">Millepora damicornis</name>
    <dbReference type="NCBI Taxonomy" id="46731"/>
    <lineage>
        <taxon>Eukaryota</taxon>
        <taxon>Metazoa</taxon>
        <taxon>Cnidaria</taxon>
        <taxon>Anthozoa</taxon>
        <taxon>Hexacorallia</taxon>
        <taxon>Scleractinia</taxon>
        <taxon>Astrocoeniina</taxon>
        <taxon>Pocilloporidae</taxon>
        <taxon>Pocillopora</taxon>
    </lineage>
</organism>
<reference evidence="3 4" key="1">
    <citation type="journal article" date="2018" name="Sci. Rep.">
        <title>Comparative analysis of the Pocillopora damicornis genome highlights role of immune system in coral evolution.</title>
        <authorList>
            <person name="Cunning R."/>
            <person name="Bay R.A."/>
            <person name="Gillette P."/>
            <person name="Baker A.C."/>
            <person name="Traylor-Knowles N."/>
        </authorList>
    </citation>
    <scope>NUCLEOTIDE SEQUENCE [LARGE SCALE GENOMIC DNA]</scope>
    <source>
        <strain evidence="3">RSMAS</strain>
        <tissue evidence="3">Whole animal</tissue>
    </source>
</reference>
<dbReference type="SMART" id="SM00233">
    <property type="entry name" value="PH"/>
    <property type="match status" value="2"/>
</dbReference>
<comment type="caution">
    <text evidence="3">The sequence shown here is derived from an EMBL/GenBank/DDBJ whole genome shotgun (WGS) entry which is preliminary data.</text>
</comment>
<feature type="compositionally biased region" description="Basic and acidic residues" evidence="1">
    <location>
        <begin position="130"/>
        <end position="142"/>
    </location>
</feature>
<proteinExistence type="predicted"/>
<feature type="compositionally biased region" description="Basic and acidic residues" evidence="1">
    <location>
        <begin position="553"/>
        <end position="569"/>
    </location>
</feature>
<feature type="compositionally biased region" description="Polar residues" evidence="1">
    <location>
        <begin position="398"/>
        <end position="408"/>
    </location>
</feature>
<feature type="compositionally biased region" description="Basic and acidic residues" evidence="1">
    <location>
        <begin position="245"/>
        <end position="255"/>
    </location>
</feature>
<name>A0A3M6UHL9_POCDA</name>
<evidence type="ECO:0000313" key="4">
    <source>
        <dbReference type="Proteomes" id="UP000275408"/>
    </source>
</evidence>
<dbReference type="AlphaFoldDB" id="A0A3M6UHL9"/>
<evidence type="ECO:0000256" key="1">
    <source>
        <dbReference type="SAM" id="MobiDB-lite"/>
    </source>
</evidence>
<dbReference type="PANTHER" id="PTHR47644">
    <property type="entry name" value="AGAP008221-PA"/>
    <property type="match status" value="1"/>
</dbReference>
<dbReference type="OrthoDB" id="2157866at2759"/>
<feature type="region of interest" description="Disordered" evidence="1">
    <location>
        <begin position="1"/>
        <end position="293"/>
    </location>
</feature>
<dbReference type="Proteomes" id="UP000275408">
    <property type="component" value="Unassembled WGS sequence"/>
</dbReference>
<dbReference type="PROSITE" id="PS50003">
    <property type="entry name" value="PH_DOMAIN"/>
    <property type="match status" value="2"/>
</dbReference>
<evidence type="ECO:0000259" key="2">
    <source>
        <dbReference type="PROSITE" id="PS50003"/>
    </source>
</evidence>
<feature type="compositionally biased region" description="Polar residues" evidence="1">
    <location>
        <begin position="522"/>
        <end position="534"/>
    </location>
</feature>
<feature type="compositionally biased region" description="Basic and acidic residues" evidence="1">
    <location>
        <begin position="440"/>
        <end position="454"/>
    </location>
</feature>
<dbReference type="InterPro" id="IPR001849">
    <property type="entry name" value="PH_domain"/>
</dbReference>
<feature type="compositionally biased region" description="Basic and acidic residues" evidence="1">
    <location>
        <begin position="346"/>
        <end position="368"/>
    </location>
</feature>
<feature type="region of interest" description="Disordered" evidence="1">
    <location>
        <begin position="318"/>
        <end position="569"/>
    </location>
</feature>
<dbReference type="EMBL" id="RCHS01001508">
    <property type="protein sequence ID" value="RMX53173.1"/>
    <property type="molecule type" value="Genomic_DNA"/>
</dbReference>
<sequence>MADETREDGTGLMNQGETPEEKSPQELSSADDIAADELFDSFMEIANDPKLQEEEANAISGVGDGVREPSDPPDQKLQDSSSDAEKQDKMEGTNNPGEANASSDPSILEQNDSNSITDKLQTDAQTGKNDQNKTESDLKDSLNRTLEQEEAVESSDLSSPVNESNNSENEQSCPQGKDGVEGGSASYISDSGEVNSHGAPEQGATEVPSEKMAISNQICDEEKSVDQNGTTVVVPSNPDATSKSVRTEESLEKSLIDTVVQTTESSETDSVDSANVSSGDVQEVDSSTTTDLAKSLSKAMEDLAGLEQQLCTAMTQMKQSNEKKIEEESGKEGCIEAITSENVDNGNKDEESCKKIADEVDNDNRETEVDITETPLVEKENAVSDEQVLPCSEDSQVEDSSVLETSNPADGHEDVGQEGELSGEVSNAEEPSQEVTGQECKNDLDNASTEKSDSADELDLEVARSGMEAAIPDIEITTDESGISAGTEESSSNSRPGTPASNEDGIDSDTPSDYGDDEENNAFGTDNPGASNRKSWLLETDRERLSSDSSTVSERDFRDSFSKSDIPDGKSMKEDYIRGHLLKMGGSGLTPKNWRKRWFVLRSDNCLYYYNKQKDKSPCGAIILANYSISKAPEINKPHCFKLTKGGARTYYMCAGSDVDMRKWMMAMMDAIKGSSGSSNPFTLSEGSVHNVSIPALSIRDPDCHGYLHKQGQGIKVWRKRYFVLKDGFLYYYSDMSNTVALGVAKLHGYTIQIGEQKEKKYYFKAVSTDPLYRTYFFAADSDMDRNRWFSKLEDSIKKGVIVCGEGVKA</sequence>
<dbReference type="PANTHER" id="PTHR47644:SF1">
    <property type="entry name" value="PDZ DOMAIN-CONTAINING PROTEIN"/>
    <property type="match status" value="1"/>
</dbReference>
<feature type="compositionally biased region" description="Polar residues" evidence="1">
    <location>
        <begin position="92"/>
        <end position="129"/>
    </location>
</feature>
<feature type="domain" description="PH" evidence="2">
    <location>
        <begin position="701"/>
        <end position="798"/>
    </location>
</feature>